<dbReference type="InterPro" id="IPR015655">
    <property type="entry name" value="PP2C"/>
</dbReference>
<dbReference type="Gene3D" id="3.60.40.10">
    <property type="entry name" value="PPM-type phosphatase domain"/>
    <property type="match status" value="1"/>
</dbReference>
<evidence type="ECO:0000259" key="2">
    <source>
        <dbReference type="PROSITE" id="PS51746"/>
    </source>
</evidence>
<dbReference type="CDD" id="cd00143">
    <property type="entry name" value="PP2Cc"/>
    <property type="match status" value="1"/>
</dbReference>
<comment type="caution">
    <text evidence="3">The sequence shown here is derived from an EMBL/GenBank/DDBJ whole genome shotgun (WGS) entry which is preliminary data.</text>
</comment>
<evidence type="ECO:0000313" key="3">
    <source>
        <dbReference type="EMBL" id="EPY29540.1"/>
    </source>
</evidence>
<dbReference type="Proteomes" id="UP000015354">
    <property type="component" value="Unassembled WGS sequence"/>
</dbReference>
<dbReference type="Pfam" id="PF00481">
    <property type="entry name" value="PP2C"/>
    <property type="match status" value="1"/>
</dbReference>
<dbReference type="InterPro" id="IPR036457">
    <property type="entry name" value="PPM-type-like_dom_sf"/>
</dbReference>
<name>S9W0T3_9TRYP</name>
<keyword evidence="1" id="KW-0472">Membrane</keyword>
<evidence type="ECO:0000256" key="1">
    <source>
        <dbReference type="SAM" id="Phobius"/>
    </source>
</evidence>
<dbReference type="SUPFAM" id="SSF81606">
    <property type="entry name" value="PP2C-like"/>
    <property type="match status" value="1"/>
</dbReference>
<dbReference type="PANTHER" id="PTHR47992">
    <property type="entry name" value="PROTEIN PHOSPHATASE"/>
    <property type="match status" value="1"/>
</dbReference>
<dbReference type="GO" id="GO:0004722">
    <property type="term" value="F:protein serine/threonine phosphatase activity"/>
    <property type="evidence" value="ECO:0007669"/>
    <property type="project" value="InterPro"/>
</dbReference>
<sequence length="209" mass="23649">MQQSQRQNVVQLIRFFAIFVVGLGAIYTTYLYTNWILALCFYFFLWKMGAFNFIDLMFSFMVNRSDMESYTNALRRADIMAEPIAKKLTEKGENEYLSYASSCMQGWRRAMEDAHTLQLLDTGGFFGVYDGHSGSGTAQFCGDNMFDFVSRTAAYGMGDYKKALYDGFVSIDKHLFNAPSPQRSGCTAVVLLVEEDQLYCANAGDSRCV</sequence>
<dbReference type="OrthoDB" id="10264738at2759"/>
<feature type="domain" description="PPM-type phosphatase" evidence="2">
    <location>
        <begin position="98"/>
        <end position="209"/>
    </location>
</feature>
<organism evidence="3 4">
    <name type="scientific">Strigomonas culicis</name>
    <dbReference type="NCBI Taxonomy" id="28005"/>
    <lineage>
        <taxon>Eukaryota</taxon>
        <taxon>Discoba</taxon>
        <taxon>Euglenozoa</taxon>
        <taxon>Kinetoplastea</taxon>
        <taxon>Metakinetoplastina</taxon>
        <taxon>Trypanosomatida</taxon>
        <taxon>Trypanosomatidae</taxon>
        <taxon>Strigomonadinae</taxon>
        <taxon>Strigomonas</taxon>
    </lineage>
</organism>
<keyword evidence="4" id="KW-1185">Reference proteome</keyword>
<dbReference type="SMART" id="SM00332">
    <property type="entry name" value="PP2Cc"/>
    <property type="match status" value="1"/>
</dbReference>
<feature type="transmembrane region" description="Helical" evidence="1">
    <location>
        <begin position="12"/>
        <end position="30"/>
    </location>
</feature>
<proteinExistence type="predicted"/>
<feature type="transmembrane region" description="Helical" evidence="1">
    <location>
        <begin position="36"/>
        <end position="58"/>
    </location>
</feature>
<reference evidence="3 4" key="1">
    <citation type="journal article" date="2013" name="PLoS ONE">
        <title>Predicting the Proteins of Angomonas deanei, Strigomonas culicis and Their Respective Endosymbionts Reveals New Aspects of the Trypanosomatidae Family.</title>
        <authorList>
            <person name="Motta M.C."/>
            <person name="Martins A.C."/>
            <person name="de Souza S.S."/>
            <person name="Catta-Preta C.M."/>
            <person name="Silva R."/>
            <person name="Klein C.C."/>
            <person name="de Almeida L.G."/>
            <person name="de Lima Cunha O."/>
            <person name="Ciapina L.P."/>
            <person name="Brocchi M."/>
            <person name="Colabardini A.C."/>
            <person name="de Araujo Lima B."/>
            <person name="Machado C.R."/>
            <person name="de Almeida Soares C.M."/>
            <person name="Probst C.M."/>
            <person name="de Menezes C.B."/>
            <person name="Thompson C.E."/>
            <person name="Bartholomeu D.C."/>
            <person name="Gradia D.F."/>
            <person name="Pavoni D.P."/>
            <person name="Grisard E.C."/>
            <person name="Fantinatti-Garboggini F."/>
            <person name="Marchini F.K."/>
            <person name="Rodrigues-Luiz G.F."/>
            <person name="Wagner G."/>
            <person name="Goldman G.H."/>
            <person name="Fietto J.L."/>
            <person name="Elias M.C."/>
            <person name="Goldman M.H."/>
            <person name="Sagot M.F."/>
            <person name="Pereira M."/>
            <person name="Stoco P.H."/>
            <person name="de Mendonca-Neto R.P."/>
            <person name="Teixeira S.M."/>
            <person name="Maciel T.E."/>
            <person name="de Oliveira Mendes T.A."/>
            <person name="Urmenyi T.P."/>
            <person name="de Souza W."/>
            <person name="Schenkman S."/>
            <person name="de Vasconcelos A.T."/>
        </authorList>
    </citation>
    <scope>NUCLEOTIDE SEQUENCE [LARGE SCALE GENOMIC DNA]</scope>
</reference>
<protein>
    <recommendedName>
        <fullName evidence="2">PPM-type phosphatase domain-containing protein</fullName>
    </recommendedName>
</protein>
<gene>
    <name evidence="3" type="ORF">STCU_04481</name>
</gene>
<feature type="non-terminal residue" evidence="3">
    <location>
        <position position="209"/>
    </location>
</feature>
<accession>S9W0T3</accession>
<dbReference type="InterPro" id="IPR001932">
    <property type="entry name" value="PPM-type_phosphatase-like_dom"/>
</dbReference>
<dbReference type="EMBL" id="ATMH01004481">
    <property type="protein sequence ID" value="EPY29540.1"/>
    <property type="molecule type" value="Genomic_DNA"/>
</dbReference>
<keyword evidence="1" id="KW-0812">Transmembrane</keyword>
<evidence type="ECO:0000313" key="4">
    <source>
        <dbReference type="Proteomes" id="UP000015354"/>
    </source>
</evidence>
<keyword evidence="1" id="KW-1133">Transmembrane helix</keyword>
<dbReference type="AlphaFoldDB" id="S9W0T3"/>
<dbReference type="PROSITE" id="PS51746">
    <property type="entry name" value="PPM_2"/>
    <property type="match status" value="1"/>
</dbReference>